<gene>
    <name evidence="7" type="ORF">AALO_G00264160</name>
</gene>
<evidence type="ECO:0000256" key="6">
    <source>
        <dbReference type="SAM" id="MobiDB-lite"/>
    </source>
</evidence>
<comment type="caution">
    <text evidence="7">The sequence shown here is derived from an EMBL/GenBank/DDBJ whole genome shotgun (WGS) entry which is preliminary data.</text>
</comment>
<name>A0AAV6FKG8_9TELE</name>
<dbReference type="EMBL" id="JADWDJ010000021">
    <property type="protein sequence ID" value="KAG5263374.1"/>
    <property type="molecule type" value="Genomic_DNA"/>
</dbReference>
<keyword evidence="3" id="KW-0804">Transcription</keyword>
<proteinExistence type="inferred from homology"/>
<evidence type="ECO:0000256" key="5">
    <source>
        <dbReference type="ARBA" id="ARBA00025784"/>
    </source>
</evidence>
<dbReference type="GO" id="GO:0005634">
    <property type="term" value="C:nucleus"/>
    <property type="evidence" value="ECO:0007669"/>
    <property type="project" value="UniProtKB-SubCell"/>
</dbReference>
<evidence type="ECO:0000313" key="7">
    <source>
        <dbReference type="EMBL" id="KAG5263374.1"/>
    </source>
</evidence>
<feature type="region of interest" description="Disordered" evidence="6">
    <location>
        <begin position="171"/>
        <end position="193"/>
    </location>
</feature>
<evidence type="ECO:0000256" key="3">
    <source>
        <dbReference type="ARBA" id="ARBA00023163"/>
    </source>
</evidence>
<protein>
    <submittedName>
        <fullName evidence="7">Uncharacterized protein</fullName>
    </submittedName>
</protein>
<comment type="similarity">
    <text evidence="5">Belongs to the vestigial family.</text>
</comment>
<sequence>MEDLAGNPDVWKKEDGSNTVIYNYFECDINSMVDAHFIRALNKGKPSSNYRKGPVEDRQLECSSSLGPAGPHKTSHGALPTAVEPLTTLPLSYGLTGETLDLLTGGPGQMVGVELPSLLYSLPEPAEDLDLMERNYGSSLLRVLHGDRPELGTVVVAGPKAGVIHRWAHNHLRTQQPNPDERHSSGRLYLPTD</sequence>
<evidence type="ECO:0000256" key="4">
    <source>
        <dbReference type="ARBA" id="ARBA00023242"/>
    </source>
</evidence>
<reference evidence="7" key="1">
    <citation type="submission" date="2020-10" db="EMBL/GenBank/DDBJ databases">
        <title>Chromosome-scale genome assembly of the Allis shad, Alosa alosa.</title>
        <authorList>
            <person name="Margot Z."/>
            <person name="Christophe K."/>
            <person name="Cabau C."/>
            <person name="Louis A."/>
            <person name="Berthelot C."/>
            <person name="Parey E."/>
            <person name="Roest Crollius H."/>
            <person name="Montfort J."/>
            <person name="Robinson-Rechavi M."/>
            <person name="Bucao C."/>
            <person name="Bouchez O."/>
            <person name="Gislard M."/>
            <person name="Lluch J."/>
            <person name="Milhes M."/>
            <person name="Lampietro C."/>
            <person name="Lopez Roques C."/>
            <person name="Donnadieu C."/>
            <person name="Braasch I."/>
            <person name="Desvignes T."/>
            <person name="Postlethwait J."/>
            <person name="Bobe J."/>
            <person name="Guiguen Y."/>
        </authorList>
    </citation>
    <scope>NUCLEOTIDE SEQUENCE</scope>
    <source>
        <strain evidence="7">M-15738</strain>
        <tissue evidence="7">Blood</tissue>
    </source>
</reference>
<organism evidence="7 8">
    <name type="scientific">Alosa alosa</name>
    <name type="common">allis shad</name>
    <dbReference type="NCBI Taxonomy" id="278164"/>
    <lineage>
        <taxon>Eukaryota</taxon>
        <taxon>Metazoa</taxon>
        <taxon>Chordata</taxon>
        <taxon>Craniata</taxon>
        <taxon>Vertebrata</taxon>
        <taxon>Euteleostomi</taxon>
        <taxon>Actinopterygii</taxon>
        <taxon>Neopterygii</taxon>
        <taxon>Teleostei</taxon>
        <taxon>Clupei</taxon>
        <taxon>Clupeiformes</taxon>
        <taxon>Clupeoidei</taxon>
        <taxon>Clupeidae</taxon>
        <taxon>Alosa</taxon>
    </lineage>
</organism>
<keyword evidence="2" id="KW-0805">Transcription regulation</keyword>
<evidence type="ECO:0000256" key="1">
    <source>
        <dbReference type="ARBA" id="ARBA00004123"/>
    </source>
</evidence>
<dbReference type="Pfam" id="PF07545">
    <property type="entry name" value="Vg_Tdu"/>
    <property type="match status" value="1"/>
</dbReference>
<keyword evidence="8" id="KW-1185">Reference proteome</keyword>
<accession>A0AAV6FKG8</accession>
<comment type="subcellular location">
    <subcellularLocation>
        <location evidence="1">Nucleus</location>
    </subcellularLocation>
</comment>
<keyword evidence="4" id="KW-0539">Nucleus</keyword>
<evidence type="ECO:0000313" key="8">
    <source>
        <dbReference type="Proteomes" id="UP000823561"/>
    </source>
</evidence>
<dbReference type="GO" id="GO:0006355">
    <property type="term" value="P:regulation of DNA-templated transcription"/>
    <property type="evidence" value="ECO:0007669"/>
    <property type="project" value="InterPro"/>
</dbReference>
<dbReference type="InterPro" id="IPR011520">
    <property type="entry name" value="Vg_fam"/>
</dbReference>
<evidence type="ECO:0000256" key="2">
    <source>
        <dbReference type="ARBA" id="ARBA00023015"/>
    </source>
</evidence>
<dbReference type="Proteomes" id="UP000823561">
    <property type="component" value="Chromosome 21"/>
</dbReference>
<dbReference type="AlphaFoldDB" id="A0AAV6FKG8"/>